<dbReference type="RefSeq" id="WP_059430692.1">
    <property type="nucleotide sequence ID" value="NZ_CP040464.1"/>
</dbReference>
<dbReference type="Proteomes" id="UP000052237">
    <property type="component" value="Unassembled WGS sequence"/>
</dbReference>
<comment type="subunit">
    <text evidence="3 15">Tetramer of two alpha and two beta subunits.</text>
</comment>
<feature type="domain" description="B5" evidence="19">
    <location>
        <begin position="393"/>
        <end position="470"/>
    </location>
</feature>
<evidence type="ECO:0000256" key="2">
    <source>
        <dbReference type="ARBA" id="ARBA00008653"/>
    </source>
</evidence>
<evidence type="ECO:0000259" key="17">
    <source>
        <dbReference type="PROSITE" id="PS50886"/>
    </source>
</evidence>
<keyword evidence="4 15" id="KW-0963">Cytoplasm</keyword>
<comment type="caution">
    <text evidence="20">The sequence shown here is derived from an EMBL/GenBank/DDBJ whole genome shotgun (WGS) entry which is preliminary data.</text>
</comment>
<dbReference type="PROSITE" id="PS51483">
    <property type="entry name" value="B5"/>
    <property type="match status" value="1"/>
</dbReference>
<comment type="catalytic activity">
    <reaction evidence="14 15">
        <text>tRNA(Phe) + L-phenylalanine + ATP = L-phenylalanyl-tRNA(Phe) + AMP + diphosphate + H(+)</text>
        <dbReference type="Rhea" id="RHEA:19413"/>
        <dbReference type="Rhea" id="RHEA-COMP:9668"/>
        <dbReference type="Rhea" id="RHEA-COMP:9699"/>
        <dbReference type="ChEBI" id="CHEBI:15378"/>
        <dbReference type="ChEBI" id="CHEBI:30616"/>
        <dbReference type="ChEBI" id="CHEBI:33019"/>
        <dbReference type="ChEBI" id="CHEBI:58095"/>
        <dbReference type="ChEBI" id="CHEBI:78442"/>
        <dbReference type="ChEBI" id="CHEBI:78531"/>
        <dbReference type="ChEBI" id="CHEBI:456215"/>
        <dbReference type="EC" id="6.1.1.20"/>
    </reaction>
</comment>
<dbReference type="GO" id="GO:0006432">
    <property type="term" value="P:phenylalanyl-tRNA aminoacylation"/>
    <property type="evidence" value="ECO:0007669"/>
    <property type="project" value="UniProtKB-UniRule"/>
</dbReference>
<feature type="binding site" evidence="15">
    <location>
        <position position="448"/>
    </location>
    <ligand>
        <name>Mg(2+)</name>
        <dbReference type="ChEBI" id="CHEBI:18420"/>
        <note>shared with alpha subunit</note>
    </ligand>
</feature>
<evidence type="ECO:0000259" key="19">
    <source>
        <dbReference type="PROSITE" id="PS51483"/>
    </source>
</evidence>
<feature type="domain" description="TRNA-binding" evidence="17">
    <location>
        <begin position="39"/>
        <end position="150"/>
    </location>
</feature>
<dbReference type="SUPFAM" id="SSF46955">
    <property type="entry name" value="Putative DNA-binding domain"/>
    <property type="match status" value="1"/>
</dbReference>
<evidence type="ECO:0000313" key="21">
    <source>
        <dbReference type="Proteomes" id="UP000052237"/>
    </source>
</evidence>
<evidence type="ECO:0000256" key="5">
    <source>
        <dbReference type="ARBA" id="ARBA00022555"/>
    </source>
</evidence>
<feature type="binding site" evidence="15">
    <location>
        <position position="458"/>
    </location>
    <ligand>
        <name>Mg(2+)</name>
        <dbReference type="ChEBI" id="CHEBI:18420"/>
        <note>shared with alpha subunit</note>
    </ligand>
</feature>
<dbReference type="EC" id="6.1.1.20" evidence="15"/>
<evidence type="ECO:0000256" key="6">
    <source>
        <dbReference type="ARBA" id="ARBA00022598"/>
    </source>
</evidence>
<dbReference type="PANTHER" id="PTHR10947">
    <property type="entry name" value="PHENYLALANYL-TRNA SYNTHETASE BETA CHAIN AND LEUCINE-RICH REPEAT-CONTAINING PROTEIN 47"/>
    <property type="match status" value="1"/>
</dbReference>
<keyword evidence="21" id="KW-1185">Reference proteome</keyword>
<dbReference type="GO" id="GO:0009328">
    <property type="term" value="C:phenylalanine-tRNA ligase complex"/>
    <property type="evidence" value="ECO:0007669"/>
    <property type="project" value="TreeGrafter"/>
</dbReference>
<accession>A0A0S4SS70</accession>
<gene>
    <name evidence="15 20" type="primary">pheT</name>
    <name evidence="20" type="ORF">ERS686654_01891</name>
</gene>
<organism evidence="20 21">
    <name type="scientific">Campylobacter hyointestinalis subsp. hyointestinalis</name>
    <dbReference type="NCBI Taxonomy" id="91352"/>
    <lineage>
        <taxon>Bacteria</taxon>
        <taxon>Pseudomonadati</taxon>
        <taxon>Campylobacterota</taxon>
        <taxon>Epsilonproteobacteria</taxon>
        <taxon>Campylobacterales</taxon>
        <taxon>Campylobacteraceae</taxon>
        <taxon>Campylobacter</taxon>
    </lineage>
</organism>
<comment type="subcellular location">
    <subcellularLocation>
        <location evidence="1 15">Cytoplasm</location>
    </subcellularLocation>
</comment>
<evidence type="ECO:0000313" key="20">
    <source>
        <dbReference type="EMBL" id="CUU88513.1"/>
    </source>
</evidence>
<feature type="domain" description="FDX-ACB" evidence="18">
    <location>
        <begin position="687"/>
        <end position="779"/>
    </location>
</feature>
<evidence type="ECO:0000256" key="3">
    <source>
        <dbReference type="ARBA" id="ARBA00011209"/>
    </source>
</evidence>
<keyword evidence="12 15" id="KW-0648">Protein biosynthesis</keyword>
<evidence type="ECO:0000259" key="18">
    <source>
        <dbReference type="PROSITE" id="PS51447"/>
    </source>
</evidence>
<dbReference type="Gene3D" id="3.30.70.380">
    <property type="entry name" value="Ferrodoxin-fold anticodon-binding domain"/>
    <property type="match status" value="1"/>
</dbReference>
<dbReference type="Pfam" id="PF03484">
    <property type="entry name" value="B5"/>
    <property type="match status" value="1"/>
</dbReference>
<dbReference type="InterPro" id="IPR045864">
    <property type="entry name" value="aa-tRNA-synth_II/BPL/LPL"/>
</dbReference>
<keyword evidence="10 15" id="KW-0460">Magnesium</keyword>
<keyword evidence="8 15" id="KW-0547">Nucleotide-binding</keyword>
<dbReference type="PROSITE" id="PS51447">
    <property type="entry name" value="FDX_ACB"/>
    <property type="match status" value="1"/>
</dbReference>
<evidence type="ECO:0000256" key="8">
    <source>
        <dbReference type="ARBA" id="ARBA00022741"/>
    </source>
</evidence>
<feature type="binding site" evidence="15">
    <location>
        <position position="454"/>
    </location>
    <ligand>
        <name>Mg(2+)</name>
        <dbReference type="ChEBI" id="CHEBI:18420"/>
        <note>shared with alpha subunit</note>
    </ligand>
</feature>
<evidence type="ECO:0000256" key="13">
    <source>
        <dbReference type="ARBA" id="ARBA00023146"/>
    </source>
</evidence>
<dbReference type="Gene3D" id="3.30.930.10">
    <property type="entry name" value="Bira Bifunctional Protein, Domain 2"/>
    <property type="match status" value="1"/>
</dbReference>
<name>A0A0S4SS70_CAMHY</name>
<dbReference type="SMART" id="SM00874">
    <property type="entry name" value="B5"/>
    <property type="match status" value="1"/>
</dbReference>
<dbReference type="GO" id="GO:0005524">
    <property type="term" value="F:ATP binding"/>
    <property type="evidence" value="ECO:0007669"/>
    <property type="project" value="UniProtKB-UniRule"/>
</dbReference>
<keyword evidence="9 15" id="KW-0067">ATP-binding</keyword>
<dbReference type="HAMAP" id="MF_00283">
    <property type="entry name" value="Phe_tRNA_synth_beta1"/>
    <property type="match status" value="1"/>
</dbReference>
<dbReference type="InterPro" id="IPR033714">
    <property type="entry name" value="tRNA_bind_bactPheRS"/>
</dbReference>
<dbReference type="SUPFAM" id="SSF54991">
    <property type="entry name" value="Anticodon-binding domain of PheRS"/>
    <property type="match status" value="1"/>
</dbReference>
<protein>
    <recommendedName>
        <fullName evidence="15">Phenylalanine--tRNA ligase beta subunit</fullName>
        <ecNumber evidence="15">6.1.1.20</ecNumber>
    </recommendedName>
    <alternativeName>
        <fullName evidence="15">Phenylalanyl-tRNA synthetase beta subunit</fullName>
        <shortName evidence="15">PheRS</shortName>
    </alternativeName>
</protein>
<dbReference type="GO" id="GO:0004826">
    <property type="term" value="F:phenylalanine-tRNA ligase activity"/>
    <property type="evidence" value="ECO:0007669"/>
    <property type="project" value="UniProtKB-UniRule"/>
</dbReference>
<dbReference type="SMART" id="SM00896">
    <property type="entry name" value="FDX-ACB"/>
    <property type="match status" value="1"/>
</dbReference>
<comment type="similarity">
    <text evidence="2 15">Belongs to the phenylalanyl-tRNA synthetase beta subunit family. Type 1 subfamily.</text>
</comment>
<dbReference type="Pfam" id="PF17759">
    <property type="entry name" value="tRNA_synthFbeta"/>
    <property type="match status" value="1"/>
</dbReference>
<keyword evidence="6 15" id="KW-0436">Ligase</keyword>
<keyword evidence="5 16" id="KW-0820">tRNA-binding</keyword>
<evidence type="ECO:0000256" key="1">
    <source>
        <dbReference type="ARBA" id="ARBA00004496"/>
    </source>
</evidence>
<proteinExistence type="inferred from homology"/>
<dbReference type="SUPFAM" id="SSF50249">
    <property type="entry name" value="Nucleic acid-binding proteins"/>
    <property type="match status" value="1"/>
</dbReference>
<dbReference type="InterPro" id="IPR005121">
    <property type="entry name" value="Fdx_antiC-bd"/>
</dbReference>
<evidence type="ECO:0000256" key="4">
    <source>
        <dbReference type="ARBA" id="ARBA00022490"/>
    </source>
</evidence>
<dbReference type="PROSITE" id="PS50886">
    <property type="entry name" value="TRBD"/>
    <property type="match status" value="1"/>
</dbReference>
<evidence type="ECO:0000256" key="9">
    <source>
        <dbReference type="ARBA" id="ARBA00022840"/>
    </source>
</evidence>
<dbReference type="GO" id="GO:0000049">
    <property type="term" value="F:tRNA binding"/>
    <property type="evidence" value="ECO:0007669"/>
    <property type="project" value="UniProtKB-UniRule"/>
</dbReference>
<evidence type="ECO:0000256" key="10">
    <source>
        <dbReference type="ARBA" id="ARBA00022842"/>
    </source>
</evidence>
<evidence type="ECO:0000256" key="14">
    <source>
        <dbReference type="ARBA" id="ARBA00049255"/>
    </source>
</evidence>
<keyword evidence="11 16" id="KW-0694">RNA-binding</keyword>
<dbReference type="InterPro" id="IPR041616">
    <property type="entry name" value="PheRS_beta_core"/>
</dbReference>
<dbReference type="SUPFAM" id="SSF55681">
    <property type="entry name" value="Class II aaRS and biotin synthetases"/>
    <property type="match status" value="1"/>
</dbReference>
<dbReference type="GO" id="GO:0000287">
    <property type="term" value="F:magnesium ion binding"/>
    <property type="evidence" value="ECO:0007669"/>
    <property type="project" value="UniProtKB-UniRule"/>
</dbReference>
<dbReference type="InterPro" id="IPR036690">
    <property type="entry name" value="Fdx_antiC-bd_sf"/>
</dbReference>
<dbReference type="NCBIfam" id="NF045760">
    <property type="entry name" value="YtpR"/>
    <property type="match status" value="1"/>
</dbReference>
<evidence type="ECO:0000256" key="15">
    <source>
        <dbReference type="HAMAP-Rule" id="MF_00283"/>
    </source>
</evidence>
<evidence type="ECO:0000256" key="7">
    <source>
        <dbReference type="ARBA" id="ARBA00022723"/>
    </source>
</evidence>
<dbReference type="SUPFAM" id="SSF56037">
    <property type="entry name" value="PheT/TilS domain"/>
    <property type="match status" value="1"/>
</dbReference>
<dbReference type="InterPro" id="IPR004532">
    <property type="entry name" value="Phe-tRNA-ligase_IIc_bsu_bact"/>
</dbReference>
<dbReference type="Gene3D" id="3.50.40.10">
    <property type="entry name" value="Phenylalanyl-trna Synthetase, Chain B, domain 3"/>
    <property type="match status" value="1"/>
</dbReference>
<evidence type="ECO:0000256" key="12">
    <source>
        <dbReference type="ARBA" id="ARBA00022917"/>
    </source>
</evidence>
<reference evidence="20 21" key="1">
    <citation type="submission" date="2015-11" db="EMBL/GenBank/DDBJ databases">
        <authorList>
            <consortium name="Pathogen Informatics"/>
        </authorList>
    </citation>
    <scope>NUCLEOTIDE SEQUENCE [LARGE SCALE GENOMIC DNA]</scope>
    <source>
        <strain evidence="20 21">006A-0059</strain>
    </source>
</reference>
<dbReference type="InterPro" id="IPR005147">
    <property type="entry name" value="tRNA_synthase_B5-dom"/>
</dbReference>
<dbReference type="Pfam" id="PF01588">
    <property type="entry name" value="tRNA_bind"/>
    <property type="match status" value="1"/>
</dbReference>
<dbReference type="InterPro" id="IPR009061">
    <property type="entry name" value="DNA-bd_dom_put_sf"/>
</dbReference>
<keyword evidence="7 15" id="KW-0479">Metal-binding</keyword>
<dbReference type="Gene3D" id="2.40.50.140">
    <property type="entry name" value="Nucleic acid-binding proteins"/>
    <property type="match status" value="1"/>
</dbReference>
<dbReference type="EMBL" id="FAVB01000005">
    <property type="protein sequence ID" value="CUU88513.1"/>
    <property type="molecule type" value="Genomic_DNA"/>
</dbReference>
<dbReference type="InterPro" id="IPR045060">
    <property type="entry name" value="Phe-tRNA-ligase_IIc_bsu"/>
</dbReference>
<dbReference type="InterPro" id="IPR002547">
    <property type="entry name" value="tRNA-bd_dom"/>
</dbReference>
<evidence type="ECO:0000256" key="11">
    <source>
        <dbReference type="ARBA" id="ARBA00022884"/>
    </source>
</evidence>
<evidence type="ECO:0000256" key="16">
    <source>
        <dbReference type="PROSITE-ProRule" id="PRU00209"/>
    </source>
</evidence>
<dbReference type="NCBIfam" id="TIGR00472">
    <property type="entry name" value="pheT_bact"/>
    <property type="match status" value="1"/>
</dbReference>
<dbReference type="FunFam" id="2.40.50.140:FF:000045">
    <property type="entry name" value="Phenylalanine--tRNA ligase beta subunit"/>
    <property type="match status" value="1"/>
</dbReference>
<dbReference type="Gene3D" id="3.30.56.10">
    <property type="match status" value="2"/>
</dbReference>
<comment type="cofactor">
    <cofactor evidence="15">
        <name>Mg(2+)</name>
        <dbReference type="ChEBI" id="CHEBI:18420"/>
    </cofactor>
    <text evidence="15">Binds 2 magnesium ions per tetramer.</text>
</comment>
<keyword evidence="13 15" id="KW-0030">Aminoacyl-tRNA synthetase</keyword>
<dbReference type="AlphaFoldDB" id="A0A0S4SS70"/>
<dbReference type="InterPro" id="IPR020825">
    <property type="entry name" value="Phe-tRNA_synthase-like_B3/B4"/>
</dbReference>
<dbReference type="PANTHER" id="PTHR10947:SF0">
    <property type="entry name" value="PHENYLALANINE--TRNA LIGASE BETA SUBUNIT"/>
    <property type="match status" value="1"/>
</dbReference>
<feature type="binding site" evidence="15">
    <location>
        <position position="457"/>
    </location>
    <ligand>
        <name>Mg(2+)</name>
        <dbReference type="ChEBI" id="CHEBI:18420"/>
        <note>shared with alpha subunit</note>
    </ligand>
</feature>
<sequence length="779" mass="87789">MIISKNWLNEFIDLSHLSAEAVCKKLNEIGLEVDSLNKFSIPNHVVVGKVLSCVDHENSDHLHVCEVDVGSEVLQIVCGAPNVAAGQFVACALIGAIMPSGLEIKAAKLRGVASSGMLCSSTELGLPKLNNGIMLLDDSIGELVLGRELKEYPIFNDELIEIELTPNRGDCLSIHGVARDLSAGFDLPLKEREPREDEEKLLGIGRIISIRCEDKIEASVAYKAIELKEELSLNLKTELRLAYTEQTKEHPVEKILSYMTYSTGVIFRAYDYEKLATNKEEKIVIDIKVLNNGSYGVYFDSKCLGQLGIWQTKEANIDNNSKIIIIEASYVDPKIVSEAALKDKEQPRDEAVYRSSRGSEPKLSMAMNFLFDIFAKNKHITPYAGMQQILLEKDQIIISFNCTELSNMIGAEISRNDVVKILKRLGFDITFNTEQEHIYAKVPFYRHDILNSHDICEEIVRIIGIDNIPSKPLIFSEKSRINNNTYISYKNSKRLRHNAAALGFFECVHYVFDNAGELDALGFKPCKAQILNPINNELAVLKPTLINHLLNSCERNIKNSKKSVKLFEFGDVFNEDGDQSAKFAFLASGLKNEPTLLNGAKPSEINFFDFASLIQNSVGKIELVKSDDIPFLSEFEQAKVYQNNEYIGYIGRVDLNLELKRDLPKTYVCELDFERIKFENRIAKTYSKFPSISRDLSVIIDKDLEYLEIKNCIDELKIGILKEFLPVDIYEDKSLNAKVSLSIKFIFQDMQKTLEDEEISAVMDQILQALNNKLGIGLR</sequence>
<dbReference type="CDD" id="cd02796">
    <property type="entry name" value="tRNA_bind_bactPheRS"/>
    <property type="match status" value="1"/>
</dbReference>
<dbReference type="Pfam" id="PF03147">
    <property type="entry name" value="FDX-ACB"/>
    <property type="match status" value="1"/>
</dbReference>
<dbReference type="InterPro" id="IPR012340">
    <property type="entry name" value="NA-bd_OB-fold"/>
</dbReference>